<dbReference type="SUPFAM" id="SSF46689">
    <property type="entry name" value="Homeodomain-like"/>
    <property type="match status" value="1"/>
</dbReference>
<dbReference type="InterPro" id="IPR050109">
    <property type="entry name" value="HTH-type_TetR-like_transc_reg"/>
</dbReference>
<evidence type="ECO:0000313" key="8">
    <source>
        <dbReference type="Proteomes" id="UP000604475"/>
    </source>
</evidence>
<dbReference type="EMBL" id="JAEACQ010000254">
    <property type="protein sequence ID" value="MBL7630723.1"/>
    <property type="molecule type" value="Genomic_DNA"/>
</dbReference>
<dbReference type="AlphaFoldDB" id="A0A937REN6"/>
<evidence type="ECO:0000256" key="2">
    <source>
        <dbReference type="ARBA" id="ARBA00023125"/>
    </source>
</evidence>
<keyword evidence="3" id="KW-0804">Transcription</keyword>
<protein>
    <submittedName>
        <fullName evidence="7">Helix-turn-helix transcriptional regulator</fullName>
    </submittedName>
</protein>
<dbReference type="PANTHER" id="PTHR30055:SF234">
    <property type="entry name" value="HTH-TYPE TRANSCRIPTIONAL REGULATOR BETI"/>
    <property type="match status" value="1"/>
</dbReference>
<evidence type="ECO:0000256" key="5">
    <source>
        <dbReference type="SAM" id="MobiDB-lite"/>
    </source>
</evidence>
<feature type="domain" description="HTH tetR-type" evidence="6">
    <location>
        <begin position="31"/>
        <end position="94"/>
    </location>
</feature>
<organism evidence="7 8">
    <name type="scientific">Frankia nepalensis</name>
    <dbReference type="NCBI Taxonomy" id="1836974"/>
    <lineage>
        <taxon>Bacteria</taxon>
        <taxon>Bacillati</taxon>
        <taxon>Actinomycetota</taxon>
        <taxon>Actinomycetes</taxon>
        <taxon>Frankiales</taxon>
        <taxon>Frankiaceae</taxon>
        <taxon>Frankia</taxon>
    </lineage>
</organism>
<dbReference type="InterPro" id="IPR009057">
    <property type="entry name" value="Homeodomain-like_sf"/>
</dbReference>
<name>A0A937REN6_9ACTN</name>
<reference evidence="7" key="1">
    <citation type="submission" date="2020-12" db="EMBL/GenBank/DDBJ databases">
        <title>Genomic characterization of non-nitrogen-fixing Frankia strains.</title>
        <authorList>
            <person name="Carlos-Shanley C."/>
            <person name="Guerra T."/>
            <person name="Hahn D."/>
        </authorList>
    </citation>
    <scope>NUCLEOTIDE SEQUENCE</scope>
    <source>
        <strain evidence="7">CN6</strain>
    </source>
</reference>
<dbReference type="GO" id="GO:0000976">
    <property type="term" value="F:transcription cis-regulatory region binding"/>
    <property type="evidence" value="ECO:0007669"/>
    <property type="project" value="TreeGrafter"/>
</dbReference>
<gene>
    <name evidence="7" type="ORF">I7412_26905</name>
</gene>
<dbReference type="Gene3D" id="1.10.357.10">
    <property type="entry name" value="Tetracycline Repressor, domain 2"/>
    <property type="match status" value="1"/>
</dbReference>
<keyword evidence="8" id="KW-1185">Reference proteome</keyword>
<comment type="caution">
    <text evidence="7">The sequence shown here is derived from an EMBL/GenBank/DDBJ whole genome shotgun (WGS) entry which is preliminary data.</text>
</comment>
<accession>A0A937REN6</accession>
<keyword evidence="2 4" id="KW-0238">DNA-binding</keyword>
<evidence type="ECO:0000256" key="3">
    <source>
        <dbReference type="ARBA" id="ARBA00023163"/>
    </source>
</evidence>
<dbReference type="GO" id="GO:0003700">
    <property type="term" value="F:DNA-binding transcription factor activity"/>
    <property type="evidence" value="ECO:0007669"/>
    <property type="project" value="TreeGrafter"/>
</dbReference>
<evidence type="ECO:0000256" key="1">
    <source>
        <dbReference type="ARBA" id="ARBA00023015"/>
    </source>
</evidence>
<dbReference type="PROSITE" id="PS50977">
    <property type="entry name" value="HTH_TETR_2"/>
    <property type="match status" value="1"/>
</dbReference>
<dbReference type="Proteomes" id="UP000604475">
    <property type="component" value="Unassembled WGS sequence"/>
</dbReference>
<keyword evidence="1" id="KW-0805">Transcription regulation</keyword>
<dbReference type="Pfam" id="PF00440">
    <property type="entry name" value="TetR_N"/>
    <property type="match status" value="1"/>
</dbReference>
<evidence type="ECO:0000259" key="6">
    <source>
        <dbReference type="PROSITE" id="PS50977"/>
    </source>
</evidence>
<feature type="region of interest" description="Disordered" evidence="5">
    <location>
        <begin position="1"/>
        <end position="27"/>
    </location>
</feature>
<dbReference type="PANTHER" id="PTHR30055">
    <property type="entry name" value="HTH-TYPE TRANSCRIPTIONAL REGULATOR RUTR"/>
    <property type="match status" value="1"/>
</dbReference>
<sequence>MADRAEPDRGQRAPARERRRYDSPVRRERARETRERILAAGCELVRGFPTWDWRGLTVGAVAERAGVNKTTVYRHFPTERDLHDAVILRLEDEAGISYEALDLTNLTETITRSFANLSSFAARPAAHPDPVTPTLGADQRRRDALLHALDPVTASWPDTERQMAAAVLDILWSRLSHERLTEVWGLRTADASGALTWAVDFLLHGIRDGHHPTARPDQPAES</sequence>
<evidence type="ECO:0000256" key="4">
    <source>
        <dbReference type="PROSITE-ProRule" id="PRU00335"/>
    </source>
</evidence>
<dbReference type="RefSeq" id="WP_203003461.1">
    <property type="nucleotide sequence ID" value="NZ_JADWYU010000145.1"/>
</dbReference>
<dbReference type="InterPro" id="IPR001647">
    <property type="entry name" value="HTH_TetR"/>
</dbReference>
<evidence type="ECO:0000313" key="7">
    <source>
        <dbReference type="EMBL" id="MBL7630723.1"/>
    </source>
</evidence>
<feature type="DNA-binding region" description="H-T-H motif" evidence="4">
    <location>
        <begin position="57"/>
        <end position="76"/>
    </location>
</feature>
<proteinExistence type="predicted"/>